<keyword evidence="3 8" id="KW-0963">Cytoplasm</keyword>
<dbReference type="InterPro" id="IPR019805">
    <property type="entry name" value="Heat_shock_protein_90_CS"/>
</dbReference>
<dbReference type="STRING" id="1650663.GCA_001486665_03200"/>
<dbReference type="GO" id="GO:0005524">
    <property type="term" value="F:ATP binding"/>
    <property type="evidence" value="ECO:0007669"/>
    <property type="project" value="UniProtKB-UniRule"/>
</dbReference>
<sequence>MAVKEFKAESKKLLDMMIHSIYSNKEIFLRELISNASDAIDKLYFKSLTDHSVTTKKEDYQILLELDKENRTLTLTDNGIGMTREELEENLGTIARSGSLDFKKDNKAEDIDIIGQFGVGFYSAFMVASRVTVISRAFGSDTAWQWESTGAEGYTITEADKEDVGTKIIMVIKENAENENYDEFLDEYNLVHIVKKYSDYVRYPIRMEREKTRAKERPADAGEDYKTEYETYTELETLNSMVPLWKRSKSDVTDEEYNQFYKDKFYDFTDPARVIVSRTEGTATYNALLFIPGHAPFNYYSRDYEKGLQLYASGVLIMDKCADLLPDHFSFVKGIVDSQDLSLNISREMLQKDGQLKLIRNSLEKKIKNELNAMKNNDREKYDEFFKSFGRQLKFGCYESYGANSDLLKDLLLFHSAKENKLISLQEYVDKMPEDQKYIYYAAGDSTERLAKLPAAELVLDKGYDLLLLTEDVDEFCLQVLRHYGEKDKEKEFKNISSGDLGLESEEEKKAAEEASEANKDLFEAMKTALDGKVTAVRLSTRLKSHPVCIASEGPLSLEMEKVLNSMPNSGDMPAPKSEKVLELNASHPVFETLKKLQADGETEKLGKYANILYNQALLIEGMPIEDPVAYAQAVCELLK</sequence>
<evidence type="ECO:0000256" key="6">
    <source>
        <dbReference type="ARBA" id="ARBA00023016"/>
    </source>
</evidence>
<dbReference type="PRINTS" id="PR00775">
    <property type="entry name" value="HEATSHOCK90"/>
</dbReference>
<dbReference type="AlphaFoldDB" id="A0A4R1R1H9"/>
<evidence type="ECO:0000313" key="11">
    <source>
        <dbReference type="Proteomes" id="UP000295184"/>
    </source>
</evidence>
<evidence type="ECO:0000313" key="10">
    <source>
        <dbReference type="EMBL" id="TCL59181.1"/>
    </source>
</evidence>
<feature type="binding site" evidence="9">
    <location>
        <begin position="97"/>
        <end position="98"/>
    </location>
    <ligand>
        <name>ATP</name>
        <dbReference type="ChEBI" id="CHEBI:30616"/>
    </ligand>
</feature>
<dbReference type="InterPro" id="IPR037196">
    <property type="entry name" value="HSP90_C"/>
</dbReference>
<feature type="binding site" evidence="9">
    <location>
        <position position="77"/>
    </location>
    <ligand>
        <name>ATP</name>
        <dbReference type="ChEBI" id="CHEBI:30616"/>
    </ligand>
</feature>
<evidence type="ECO:0000256" key="4">
    <source>
        <dbReference type="ARBA" id="ARBA00022741"/>
    </source>
</evidence>
<dbReference type="CDD" id="cd16927">
    <property type="entry name" value="HATPase_Hsp90-like"/>
    <property type="match status" value="1"/>
</dbReference>
<feature type="binding site" evidence="9">
    <location>
        <position position="347"/>
    </location>
    <ligand>
        <name>ATP</name>
        <dbReference type="ChEBI" id="CHEBI:30616"/>
    </ligand>
</feature>
<evidence type="ECO:0000256" key="8">
    <source>
        <dbReference type="HAMAP-Rule" id="MF_00505"/>
    </source>
</evidence>
<dbReference type="FunFam" id="3.30.565.10:FF:000009">
    <property type="entry name" value="Molecular chaperone HtpG"/>
    <property type="match status" value="1"/>
</dbReference>
<proteinExistence type="inferred from homology"/>
<comment type="caution">
    <text evidence="8">Lacks conserved residue(s) required for the propagation of feature annotation.</text>
</comment>
<dbReference type="PIRSF" id="PIRSF002583">
    <property type="entry name" value="Hsp90"/>
    <property type="match status" value="1"/>
</dbReference>
<feature type="binding site" evidence="9">
    <location>
        <position position="31"/>
    </location>
    <ligand>
        <name>ATP</name>
        <dbReference type="ChEBI" id="CHEBI:30616"/>
    </ligand>
</feature>
<dbReference type="RefSeq" id="WP_058966653.1">
    <property type="nucleotide sequence ID" value="NZ_CABKVM010000019.1"/>
</dbReference>
<feature type="binding site" evidence="9">
    <location>
        <position position="90"/>
    </location>
    <ligand>
        <name>ATP</name>
        <dbReference type="ChEBI" id="CHEBI:30616"/>
    </ligand>
</feature>
<keyword evidence="6 8" id="KW-0346">Stress response</keyword>
<keyword evidence="7 8" id="KW-0143">Chaperone</keyword>
<dbReference type="SUPFAM" id="SSF54211">
    <property type="entry name" value="Ribosomal protein S5 domain 2-like"/>
    <property type="match status" value="1"/>
</dbReference>
<dbReference type="NCBIfam" id="NF003555">
    <property type="entry name" value="PRK05218.1"/>
    <property type="match status" value="1"/>
</dbReference>
<dbReference type="OrthoDB" id="9802640at2"/>
<evidence type="ECO:0000256" key="1">
    <source>
        <dbReference type="ARBA" id="ARBA00004496"/>
    </source>
</evidence>
<comment type="subcellular location">
    <subcellularLocation>
        <location evidence="1 8">Cytoplasm</location>
    </subcellularLocation>
</comment>
<feature type="binding site" evidence="9">
    <location>
        <position position="35"/>
    </location>
    <ligand>
        <name>ATP</name>
        <dbReference type="ChEBI" id="CHEBI:30616"/>
    </ligand>
</feature>
<evidence type="ECO:0000256" key="7">
    <source>
        <dbReference type="ARBA" id="ARBA00023186"/>
    </source>
</evidence>
<organism evidence="10 11">
    <name type="scientific">Allofournierella massiliensis</name>
    <dbReference type="NCBI Taxonomy" id="1650663"/>
    <lineage>
        <taxon>Bacteria</taxon>
        <taxon>Bacillati</taxon>
        <taxon>Bacillota</taxon>
        <taxon>Clostridia</taxon>
        <taxon>Eubacteriales</taxon>
        <taxon>Oscillospiraceae</taxon>
        <taxon>Allofournierella</taxon>
    </lineage>
</organism>
<dbReference type="InterPro" id="IPR020568">
    <property type="entry name" value="Ribosomal_Su5_D2-typ_SF"/>
</dbReference>
<comment type="function">
    <text evidence="8">Molecular chaperone. Has ATPase activity.</text>
</comment>
<feature type="region of interest" description="C" evidence="8">
    <location>
        <begin position="563"/>
        <end position="640"/>
    </location>
</feature>
<dbReference type="SUPFAM" id="SSF110942">
    <property type="entry name" value="HSP90 C-terminal domain"/>
    <property type="match status" value="1"/>
</dbReference>
<dbReference type="PROSITE" id="PS00298">
    <property type="entry name" value="HSP90"/>
    <property type="match status" value="1"/>
</dbReference>
<evidence type="ECO:0000256" key="9">
    <source>
        <dbReference type="PIRSR" id="PIRSR002583-1"/>
    </source>
</evidence>
<dbReference type="SUPFAM" id="SSF55874">
    <property type="entry name" value="ATPase domain of HSP90 chaperone/DNA topoisomerase II/histidine kinase"/>
    <property type="match status" value="1"/>
</dbReference>
<dbReference type="Pfam" id="PF00183">
    <property type="entry name" value="HSP90"/>
    <property type="match status" value="1"/>
</dbReference>
<evidence type="ECO:0000256" key="2">
    <source>
        <dbReference type="ARBA" id="ARBA00008239"/>
    </source>
</evidence>
<accession>A0A4R1R1H9</accession>
<feature type="binding site" evidence="9">
    <location>
        <position position="82"/>
    </location>
    <ligand>
        <name>ATP</name>
        <dbReference type="ChEBI" id="CHEBI:30616"/>
    </ligand>
</feature>
<dbReference type="GO" id="GO:0005737">
    <property type="term" value="C:cytoplasm"/>
    <property type="evidence" value="ECO:0007669"/>
    <property type="project" value="UniProtKB-SubCell"/>
</dbReference>
<dbReference type="InterPro" id="IPR001404">
    <property type="entry name" value="Hsp90_fam"/>
</dbReference>
<dbReference type="PANTHER" id="PTHR11528">
    <property type="entry name" value="HEAT SHOCK PROTEIN 90 FAMILY MEMBER"/>
    <property type="match status" value="1"/>
</dbReference>
<dbReference type="Gene3D" id="3.30.565.10">
    <property type="entry name" value="Histidine kinase-like ATPase, C-terminal domain"/>
    <property type="match status" value="1"/>
</dbReference>
<feature type="binding site" evidence="9">
    <location>
        <begin position="116"/>
        <end position="121"/>
    </location>
    <ligand>
        <name>ATP</name>
        <dbReference type="ChEBI" id="CHEBI:30616"/>
    </ligand>
</feature>
<comment type="similarity">
    <text evidence="2 8">Belongs to the heat shock protein 90 family.</text>
</comment>
<dbReference type="HAMAP" id="MF_00505">
    <property type="entry name" value="HSP90"/>
    <property type="match status" value="1"/>
</dbReference>
<keyword evidence="5 8" id="KW-0067">ATP-binding</keyword>
<feature type="region of interest" description="A; substrate-binding" evidence="8">
    <location>
        <begin position="1"/>
        <end position="347"/>
    </location>
</feature>
<comment type="caution">
    <text evidence="10">The sequence shown here is derived from an EMBL/GenBank/DDBJ whole genome shotgun (WGS) entry which is preliminary data.</text>
</comment>
<reference evidence="10 11" key="1">
    <citation type="submission" date="2019-03" db="EMBL/GenBank/DDBJ databases">
        <title>Genomic Encyclopedia of Type Strains, Phase IV (KMG-IV): sequencing the most valuable type-strain genomes for metagenomic binning, comparative biology and taxonomic classification.</title>
        <authorList>
            <person name="Goeker M."/>
        </authorList>
    </citation>
    <scope>NUCLEOTIDE SEQUENCE [LARGE SCALE GENOMIC DNA]</scope>
    <source>
        <strain evidence="10 11">DSM 100451</strain>
    </source>
</reference>
<gene>
    <name evidence="8" type="primary">htpG</name>
    <name evidence="10" type="ORF">EDD77_10695</name>
</gene>
<dbReference type="Pfam" id="PF13589">
    <property type="entry name" value="HATPase_c_3"/>
    <property type="match status" value="1"/>
</dbReference>
<dbReference type="Gene3D" id="1.20.120.790">
    <property type="entry name" value="Heat shock protein 90, C-terminal domain"/>
    <property type="match status" value="1"/>
</dbReference>
<feature type="binding site" evidence="9">
    <location>
        <position position="166"/>
    </location>
    <ligand>
        <name>ATP</name>
        <dbReference type="ChEBI" id="CHEBI:30616"/>
    </ligand>
</feature>
<dbReference type="GO" id="GO:0016887">
    <property type="term" value="F:ATP hydrolysis activity"/>
    <property type="evidence" value="ECO:0007669"/>
    <property type="project" value="InterPro"/>
</dbReference>
<dbReference type="EMBL" id="SLUM01000006">
    <property type="protein sequence ID" value="TCL59181.1"/>
    <property type="molecule type" value="Genomic_DNA"/>
</dbReference>
<dbReference type="Gene3D" id="3.40.50.11260">
    <property type="match status" value="1"/>
</dbReference>
<dbReference type="Proteomes" id="UP000295184">
    <property type="component" value="Unassembled WGS sequence"/>
</dbReference>
<dbReference type="GO" id="GO:0051082">
    <property type="term" value="F:unfolded protein binding"/>
    <property type="evidence" value="ECO:0007669"/>
    <property type="project" value="UniProtKB-UniRule"/>
</dbReference>
<evidence type="ECO:0000256" key="3">
    <source>
        <dbReference type="ARBA" id="ARBA00022490"/>
    </source>
</evidence>
<protein>
    <recommendedName>
        <fullName evidence="8">Chaperone protein HtpG</fullName>
    </recommendedName>
    <alternativeName>
        <fullName evidence="8">Heat shock protein HtpG</fullName>
    </alternativeName>
    <alternativeName>
        <fullName evidence="8">High temperature protein G</fullName>
    </alternativeName>
</protein>
<comment type="subunit">
    <text evidence="8">Homodimer.</text>
</comment>
<evidence type="ECO:0000256" key="5">
    <source>
        <dbReference type="ARBA" id="ARBA00022840"/>
    </source>
</evidence>
<keyword evidence="4 8" id="KW-0547">Nucleotide-binding</keyword>
<dbReference type="InterPro" id="IPR020575">
    <property type="entry name" value="Hsp90_N"/>
</dbReference>
<dbReference type="Gene3D" id="3.30.230.80">
    <property type="match status" value="1"/>
</dbReference>
<name>A0A4R1R1H9_9FIRM</name>
<dbReference type="InterPro" id="IPR036890">
    <property type="entry name" value="HATPase_C_sf"/>
</dbReference>
<dbReference type="GO" id="GO:0140662">
    <property type="term" value="F:ATP-dependent protein folding chaperone"/>
    <property type="evidence" value="ECO:0007669"/>
    <property type="project" value="InterPro"/>
</dbReference>